<comment type="caution">
    <text evidence="2">The sequence shown here is derived from an EMBL/GenBank/DDBJ whole genome shotgun (WGS) entry which is preliminary data.</text>
</comment>
<dbReference type="Proteomes" id="UP000317990">
    <property type="component" value="Unassembled WGS sequence"/>
</dbReference>
<evidence type="ECO:0000313" key="3">
    <source>
        <dbReference type="Proteomes" id="UP000317990"/>
    </source>
</evidence>
<gene>
    <name evidence="2" type="ORF">ERJ67_07975</name>
</gene>
<keyword evidence="2" id="KW-0547">Nucleotide-binding</keyword>
<protein>
    <submittedName>
        <fullName evidence="2">ATP-binding protein</fullName>
    </submittedName>
</protein>
<sequence length="498" mass="57581">MLLAKQCGQAPGKKTRTEVLAKERTGLIGQMPHQLISAEEEKIQRDIQIKRQKLVKAQQEATTDKQKLQKLSDIRTHICTFREEMARFSVEIDTMLESADVPADDRGAFHPLFPEDTAPLLTRWEAALDAALTRRAGATENPTEGTIRWLQKQIKELEERKFTDEVLQERIKTIQCRILDIDTETQRIREEIAQIEGPEKERIATTCEKRLDTYVAYFKNLGCEQKILEELFKLVSDRLAGEAAAEQEQNLVEFSIRWDVDLDSWLERGSNLFDKRSIIPYGTMQNLEDKAREILLPAWMSGNPNNIQQAMNKFLAEFQKEEFHSNKFMRRESTVQDLLEWLYKVEHVRVSYSLKYNGVELEKLSPGTKGIALLILYLRMDISDTRPLIIDQPDDNLDNASIYEFLTTYFKTAKRRRQIILITHNPNLVVNADSEQVIVATAERRQNGLPRITYQSGALENNMPKEQGIRQQVCRILEGGSDAFRKRERRYALPEGQP</sequence>
<dbReference type="GO" id="GO:0016887">
    <property type="term" value="F:ATP hydrolysis activity"/>
    <property type="evidence" value="ECO:0007669"/>
    <property type="project" value="InterPro"/>
</dbReference>
<dbReference type="InterPro" id="IPR027417">
    <property type="entry name" value="P-loop_NTPase"/>
</dbReference>
<keyword evidence="2" id="KW-0067">ATP-binding</keyword>
<evidence type="ECO:0000313" key="2">
    <source>
        <dbReference type="EMBL" id="TGG91408.1"/>
    </source>
</evidence>
<dbReference type="Gene3D" id="3.40.50.300">
    <property type="entry name" value="P-loop containing nucleotide triphosphate hydrolases"/>
    <property type="match status" value="1"/>
</dbReference>
<dbReference type="GO" id="GO:0005524">
    <property type="term" value="F:ATP binding"/>
    <property type="evidence" value="ECO:0007669"/>
    <property type="project" value="UniProtKB-KW"/>
</dbReference>
<dbReference type="EMBL" id="SRMO01000078">
    <property type="protein sequence ID" value="TGG91408.1"/>
    <property type="molecule type" value="Genomic_DNA"/>
</dbReference>
<organism evidence="2 3">
    <name type="scientific">Aphanocapsa feldmannii 277cV</name>
    <dbReference type="NCBI Taxonomy" id="2507553"/>
    <lineage>
        <taxon>Bacteria</taxon>
        <taxon>Bacillati</taxon>
        <taxon>Cyanobacteriota</taxon>
        <taxon>Cyanophyceae</taxon>
        <taxon>Oscillatoriophycideae</taxon>
        <taxon>Chroococcales</taxon>
        <taxon>Microcystaceae</taxon>
        <taxon>Aphanocapsa</taxon>
    </lineage>
</organism>
<name>A0A524RM70_9CHRO</name>
<proteinExistence type="predicted"/>
<reference evidence="2 3" key="1">
    <citation type="journal article" date="2019" name="mSystems">
        <title>Life at home and on the roam: Genomic adaptions reflect the dual lifestyle of an intracellular, facultative symbiont.</title>
        <authorList>
            <person name="Burgsdorf I."/>
        </authorList>
    </citation>
    <scope>NUCLEOTIDE SEQUENCE [LARGE SCALE GENOMIC DNA]</scope>
    <source>
        <strain evidence="2">277cV</strain>
    </source>
</reference>
<evidence type="ECO:0000259" key="1">
    <source>
        <dbReference type="Pfam" id="PF13304"/>
    </source>
</evidence>
<dbReference type="SUPFAM" id="SSF52540">
    <property type="entry name" value="P-loop containing nucleoside triphosphate hydrolases"/>
    <property type="match status" value="1"/>
</dbReference>
<dbReference type="AlphaFoldDB" id="A0A524RM70"/>
<dbReference type="Pfam" id="PF13304">
    <property type="entry name" value="AAA_21"/>
    <property type="match status" value="1"/>
</dbReference>
<dbReference type="InterPro" id="IPR003959">
    <property type="entry name" value="ATPase_AAA_core"/>
</dbReference>
<feature type="domain" description="ATPase AAA-type core" evidence="1">
    <location>
        <begin position="356"/>
        <end position="429"/>
    </location>
</feature>
<accession>A0A524RM70</accession>